<feature type="region of interest" description="Disordered" evidence="1">
    <location>
        <begin position="199"/>
        <end position="227"/>
    </location>
</feature>
<feature type="non-terminal residue" evidence="3">
    <location>
        <position position="1"/>
    </location>
</feature>
<evidence type="ECO:0000313" key="3">
    <source>
        <dbReference type="EMBL" id="KIP01790.1"/>
    </source>
</evidence>
<evidence type="ECO:0000256" key="1">
    <source>
        <dbReference type="SAM" id="MobiDB-lite"/>
    </source>
</evidence>
<dbReference type="GO" id="GO:0005525">
    <property type="term" value="F:GTP binding"/>
    <property type="evidence" value="ECO:0007669"/>
    <property type="project" value="InterPro"/>
</dbReference>
<dbReference type="AlphaFoldDB" id="A0A0C3S2E8"/>
<evidence type="ECO:0000313" key="4">
    <source>
        <dbReference type="Proteomes" id="UP000053257"/>
    </source>
</evidence>
<evidence type="ECO:0000259" key="2">
    <source>
        <dbReference type="Pfam" id="PF01926"/>
    </source>
</evidence>
<proteinExistence type="predicted"/>
<name>A0A0C3S2E8_PHLG1</name>
<feature type="domain" description="G" evidence="2">
    <location>
        <begin position="1"/>
        <end position="76"/>
    </location>
</feature>
<feature type="non-terminal residue" evidence="3">
    <location>
        <position position="227"/>
    </location>
</feature>
<organism evidence="3 4">
    <name type="scientific">Phlebiopsis gigantea (strain 11061_1 CR5-6)</name>
    <name type="common">White-rot fungus</name>
    <name type="synonym">Peniophora gigantea</name>
    <dbReference type="NCBI Taxonomy" id="745531"/>
    <lineage>
        <taxon>Eukaryota</taxon>
        <taxon>Fungi</taxon>
        <taxon>Dikarya</taxon>
        <taxon>Basidiomycota</taxon>
        <taxon>Agaricomycotina</taxon>
        <taxon>Agaricomycetes</taxon>
        <taxon>Polyporales</taxon>
        <taxon>Phanerochaetaceae</taxon>
        <taxon>Phlebiopsis</taxon>
    </lineage>
</organism>
<gene>
    <name evidence="3" type="ORF">PHLGIDRAFT_56398</name>
</gene>
<dbReference type="SUPFAM" id="SSF52540">
    <property type="entry name" value="P-loop containing nucleoside triphosphate hydrolases"/>
    <property type="match status" value="1"/>
</dbReference>
<dbReference type="CDD" id="cd00882">
    <property type="entry name" value="Ras_like_GTPase"/>
    <property type="match status" value="1"/>
</dbReference>
<dbReference type="InterPro" id="IPR006073">
    <property type="entry name" value="GTP-bd"/>
</dbReference>
<dbReference type="Gene3D" id="3.40.50.300">
    <property type="entry name" value="P-loop containing nucleotide triphosphate hydrolases"/>
    <property type="match status" value="1"/>
</dbReference>
<dbReference type="InterPro" id="IPR027417">
    <property type="entry name" value="P-loop_NTPase"/>
</dbReference>
<dbReference type="EMBL" id="KN840736">
    <property type="protein sequence ID" value="KIP01790.1"/>
    <property type="molecule type" value="Genomic_DNA"/>
</dbReference>
<protein>
    <recommendedName>
        <fullName evidence="2">G domain-containing protein</fullName>
    </recommendedName>
</protein>
<dbReference type="OrthoDB" id="8954335at2759"/>
<dbReference type="Proteomes" id="UP000053257">
    <property type="component" value="Unassembled WGS sequence"/>
</dbReference>
<dbReference type="Pfam" id="PF01926">
    <property type="entry name" value="MMR_HSR1"/>
    <property type="match status" value="1"/>
</dbReference>
<sequence length="227" mass="25006">VMGATGTGKSTFINLVSGSNLPVGEGLRSCTPEVQTSPPFDLAGHRVTLIDTPGFDDTLKTDTEILKLISTFLANSYRANTKLSGVVYMHRISDFKVGGISRRNFSMFRALCGDSTLKNVVVTTNMWGEVDEARGALREAQLATDPLLFKPVLDRGARMVRHTNTRDSALAIIGHFIGSAPLALQVQREIVDERRAVEKTTAGEELRTEEMREAERRQEEAARAQRE</sequence>
<accession>A0A0C3S2E8</accession>
<reference evidence="3 4" key="1">
    <citation type="journal article" date="2014" name="PLoS Genet.">
        <title>Analysis of the Phlebiopsis gigantea genome, transcriptome and secretome provides insight into its pioneer colonization strategies of wood.</title>
        <authorList>
            <person name="Hori C."/>
            <person name="Ishida T."/>
            <person name="Igarashi K."/>
            <person name="Samejima M."/>
            <person name="Suzuki H."/>
            <person name="Master E."/>
            <person name="Ferreira P."/>
            <person name="Ruiz-Duenas F.J."/>
            <person name="Held B."/>
            <person name="Canessa P."/>
            <person name="Larrondo L.F."/>
            <person name="Schmoll M."/>
            <person name="Druzhinina I.S."/>
            <person name="Kubicek C.P."/>
            <person name="Gaskell J.A."/>
            <person name="Kersten P."/>
            <person name="St John F."/>
            <person name="Glasner J."/>
            <person name="Sabat G."/>
            <person name="Splinter BonDurant S."/>
            <person name="Syed K."/>
            <person name="Yadav J."/>
            <person name="Mgbeahuruike A.C."/>
            <person name="Kovalchuk A."/>
            <person name="Asiegbu F.O."/>
            <person name="Lackner G."/>
            <person name="Hoffmeister D."/>
            <person name="Rencoret J."/>
            <person name="Gutierrez A."/>
            <person name="Sun H."/>
            <person name="Lindquist E."/>
            <person name="Barry K."/>
            <person name="Riley R."/>
            <person name="Grigoriev I.V."/>
            <person name="Henrissat B."/>
            <person name="Kues U."/>
            <person name="Berka R.M."/>
            <person name="Martinez A.T."/>
            <person name="Covert S.F."/>
            <person name="Blanchette R.A."/>
            <person name="Cullen D."/>
        </authorList>
    </citation>
    <scope>NUCLEOTIDE SEQUENCE [LARGE SCALE GENOMIC DNA]</scope>
    <source>
        <strain evidence="3 4">11061_1 CR5-6</strain>
    </source>
</reference>
<keyword evidence="4" id="KW-1185">Reference proteome</keyword>
<dbReference type="HOGENOM" id="CLU_018003_2_0_1"/>